<sequence length="69" mass="7415">MRLCSYPARLGHCGPLYGIFPDVSQVLPVIEIDLNGSLYESVGLARTVIGPVCLLSYRAVPPGVQETVI</sequence>
<evidence type="ECO:0000313" key="2">
    <source>
        <dbReference type="Proteomes" id="UP000674425"/>
    </source>
</evidence>
<evidence type="ECO:0000313" key="1">
    <source>
        <dbReference type="EMBL" id="CAE6740047.1"/>
    </source>
</evidence>
<organism evidence="1 2">
    <name type="scientific">Paraburkholderia aspalathi</name>
    <dbReference type="NCBI Taxonomy" id="1324617"/>
    <lineage>
        <taxon>Bacteria</taxon>
        <taxon>Pseudomonadati</taxon>
        <taxon>Pseudomonadota</taxon>
        <taxon>Betaproteobacteria</taxon>
        <taxon>Burkholderiales</taxon>
        <taxon>Burkholderiaceae</taxon>
        <taxon>Paraburkholderia</taxon>
    </lineage>
</organism>
<reference evidence="1 2" key="1">
    <citation type="submission" date="2021-02" db="EMBL/GenBank/DDBJ databases">
        <authorList>
            <person name="Vanwijnsberghe S."/>
        </authorList>
    </citation>
    <scope>NUCLEOTIDE SEQUENCE [LARGE SCALE GENOMIC DNA]</scope>
    <source>
        <strain evidence="1 2">R-69658</strain>
    </source>
</reference>
<dbReference type="EMBL" id="CAJNAU010000016">
    <property type="protein sequence ID" value="CAE6740047.1"/>
    <property type="molecule type" value="Genomic_DNA"/>
</dbReference>
<accession>A0ABM8R936</accession>
<proteinExistence type="predicted"/>
<gene>
    <name evidence="1" type="ORF">R69658_02214</name>
</gene>
<comment type="caution">
    <text evidence="1">The sequence shown here is derived from an EMBL/GenBank/DDBJ whole genome shotgun (WGS) entry which is preliminary data.</text>
</comment>
<name>A0ABM8R936_9BURK</name>
<dbReference type="Proteomes" id="UP000674425">
    <property type="component" value="Unassembled WGS sequence"/>
</dbReference>
<keyword evidence="2" id="KW-1185">Reference proteome</keyword>
<protein>
    <submittedName>
        <fullName evidence="1">Uncharacterized protein</fullName>
    </submittedName>
</protein>